<dbReference type="EMBL" id="FQZG01000006">
    <property type="protein sequence ID" value="SHI44082.1"/>
    <property type="molecule type" value="Genomic_DNA"/>
</dbReference>
<accession>A0A1M6B5R3</accession>
<feature type="compositionally biased region" description="Low complexity" evidence="1">
    <location>
        <begin position="21"/>
        <end position="38"/>
    </location>
</feature>
<gene>
    <name evidence="2" type="ORF">SAMN02745244_00349</name>
</gene>
<feature type="region of interest" description="Disordered" evidence="1">
    <location>
        <begin position="1"/>
        <end position="72"/>
    </location>
</feature>
<dbReference type="AlphaFoldDB" id="A0A1M6B5R3"/>
<name>A0A1M6B5R3_9ACTN</name>
<evidence type="ECO:0000313" key="3">
    <source>
        <dbReference type="Proteomes" id="UP000184512"/>
    </source>
</evidence>
<proteinExistence type="predicted"/>
<organism evidence="2 3">
    <name type="scientific">Tessaracoccus bendigoensis DSM 12906</name>
    <dbReference type="NCBI Taxonomy" id="1123357"/>
    <lineage>
        <taxon>Bacteria</taxon>
        <taxon>Bacillati</taxon>
        <taxon>Actinomycetota</taxon>
        <taxon>Actinomycetes</taxon>
        <taxon>Propionibacteriales</taxon>
        <taxon>Propionibacteriaceae</taxon>
        <taxon>Tessaracoccus</taxon>
    </lineage>
</organism>
<reference evidence="2 3" key="1">
    <citation type="submission" date="2016-11" db="EMBL/GenBank/DDBJ databases">
        <authorList>
            <person name="Jaros S."/>
            <person name="Januszkiewicz K."/>
            <person name="Wedrychowicz H."/>
        </authorList>
    </citation>
    <scope>NUCLEOTIDE SEQUENCE [LARGE SCALE GENOMIC DNA]</scope>
    <source>
        <strain evidence="2 3">DSM 12906</strain>
    </source>
</reference>
<sequence length="282" mass="30401">MTRGMFDWDDAEVAPAATFSEATEVVTEVPTAPVDPVDQSPPEDDPLAAPTYASSESDAESDDVDDHGDGGFSDQDGLVRVWLEDGRLVRNRISPIWFSKLARRDKLQNHFREALALALLDGAMQARDALDPEPPGPLAELAALPDEIRAAVDSLPPLSGELVAAIEEVADELGARTEVALAAQDASRSEPRTFVGRSQGASVTVDQWGNAIEVDFDERWLDRAHVGALVTHVQLAADRAHAEFVAHPEASEVDGLLEEQRMLSILLTALLNPDTDAGRADR</sequence>
<dbReference type="Proteomes" id="UP000184512">
    <property type="component" value="Unassembled WGS sequence"/>
</dbReference>
<dbReference type="OrthoDB" id="3731026at2"/>
<feature type="compositionally biased region" description="Acidic residues" evidence="1">
    <location>
        <begin position="57"/>
        <end position="66"/>
    </location>
</feature>
<keyword evidence="3" id="KW-1185">Reference proteome</keyword>
<evidence type="ECO:0000256" key="1">
    <source>
        <dbReference type="SAM" id="MobiDB-lite"/>
    </source>
</evidence>
<protein>
    <submittedName>
        <fullName evidence="2">Uncharacterized protein</fullName>
    </submittedName>
</protein>
<evidence type="ECO:0000313" key="2">
    <source>
        <dbReference type="EMBL" id="SHI44082.1"/>
    </source>
</evidence>
<dbReference type="RefSeq" id="WP_073185847.1">
    <property type="nucleotide sequence ID" value="NZ_FQZG01000006.1"/>
</dbReference>